<dbReference type="Proteomes" id="UP000229080">
    <property type="component" value="Unassembled WGS sequence"/>
</dbReference>
<organism evidence="2 3">
    <name type="scientific">Candidatus Portnoybacteria bacterium CG09_land_8_20_14_0_10_44_13</name>
    <dbReference type="NCBI Taxonomy" id="1974811"/>
    <lineage>
        <taxon>Bacteria</taxon>
        <taxon>Candidatus Portnoyibacteriota</taxon>
    </lineage>
</organism>
<feature type="transmembrane region" description="Helical" evidence="1">
    <location>
        <begin position="282"/>
        <end position="302"/>
    </location>
</feature>
<dbReference type="AlphaFoldDB" id="A0A2H0WV95"/>
<reference evidence="3" key="1">
    <citation type="submission" date="2017-09" db="EMBL/GenBank/DDBJ databases">
        <title>Depth-based differentiation of microbial function through sediment-hosted aquifers and enrichment of novel symbionts in the deep terrestrial subsurface.</title>
        <authorList>
            <person name="Probst A.J."/>
            <person name="Ladd B."/>
            <person name="Jarett J.K."/>
            <person name="Geller-Mcgrath D.E."/>
            <person name="Sieber C.M.K."/>
            <person name="Emerson J.B."/>
            <person name="Anantharaman K."/>
            <person name="Thomas B.C."/>
            <person name="Malmstrom R."/>
            <person name="Stieglmeier M."/>
            <person name="Klingl A."/>
            <person name="Woyke T."/>
            <person name="Ryan C.M."/>
            <person name="Banfield J.F."/>
        </authorList>
    </citation>
    <scope>NUCLEOTIDE SEQUENCE [LARGE SCALE GENOMIC DNA]</scope>
</reference>
<evidence type="ECO:0008006" key="4">
    <source>
        <dbReference type="Google" id="ProtNLM"/>
    </source>
</evidence>
<proteinExistence type="predicted"/>
<accession>A0A2H0WV95</accession>
<keyword evidence="1" id="KW-1133">Transmembrane helix</keyword>
<dbReference type="EMBL" id="PEZF01000108">
    <property type="protein sequence ID" value="PIS16545.1"/>
    <property type="molecule type" value="Genomic_DNA"/>
</dbReference>
<evidence type="ECO:0000313" key="2">
    <source>
        <dbReference type="EMBL" id="PIS16545.1"/>
    </source>
</evidence>
<keyword evidence="1" id="KW-0472">Membrane</keyword>
<sequence length="664" mass="72714">MDDFQTIYLNSDDDIASVIDCLSGSEARNLILVIPKEADILSGAINLQLLKREAENLDKNIFIATADQAGRYLAKQVGIELADEWVKEDPLRGANNLRSTEARAMPISRGQSDGIYDKDDILAVPKNQVRRPMTDIIAPSKQANLIREVKPIFGKTAEPVVAAAPEEKGAGIGDYGKSLGDYGKSLGDYGKSLGDYGKSSGDYQPLFDEDLPETGLVSQAGGEELSEEPPIFQPEENLAREELSREPSPRTYEILKNLQPIGRGIIKKEHKIMRLVGWKKKALMGFIGVFFVAAVAYAYYILPKAEVLITFKKESASFDLSIRADKNITKIDNLLSKIPAQVIRIEAAKNGDFPATGERYLEEKAKGVITVYNAYSSSPQGLVQNTRFLSAETGRLFRTAKSVVIPGAKIDGGKIVASSIDIEVEADQPGPDYNISASNFTIPGFQGGPKYSGFYGKSNSPMRGGAIGKMKVVLKEDLDKAQAEVVGALKLELDQNLKNQIPNNFKLLDGSAKEGAPEISFSRQAGEASDGFTINAKSQNTAVVFSEQYINELADQKIISSSGQNAIVVPGSRKITYNSWQTDFNKGGIDMNVNVSQDITQNINIESLRQDLVGKNETEIRRVLSKMQEIQDAKVTFWPFWVRGMPLRADKINVLLLDDTAQTP</sequence>
<gene>
    <name evidence="2" type="ORF">COT61_03370</name>
</gene>
<evidence type="ECO:0000313" key="3">
    <source>
        <dbReference type="Proteomes" id="UP000229080"/>
    </source>
</evidence>
<evidence type="ECO:0000256" key="1">
    <source>
        <dbReference type="SAM" id="Phobius"/>
    </source>
</evidence>
<keyword evidence="1" id="KW-0812">Transmembrane</keyword>
<name>A0A2H0WV95_9BACT</name>
<comment type="caution">
    <text evidence="2">The sequence shown here is derived from an EMBL/GenBank/DDBJ whole genome shotgun (WGS) entry which is preliminary data.</text>
</comment>
<protein>
    <recommendedName>
        <fullName evidence="4">Baseplate protein J-like domain-containing protein</fullName>
    </recommendedName>
</protein>